<dbReference type="AlphaFoldDB" id="A0A7S8FDD1"/>
<sequence length="74" mass="8250">MGRGGRKPGEPIYLRRHMIVLILAVIVPLVILQLYKIYVGPLSFDFQLGVGLFFSIILGIALHLAYRSSAKNQP</sequence>
<keyword evidence="1" id="KW-1133">Transmembrane helix</keyword>
<protein>
    <submittedName>
        <fullName evidence="2">Uncharacterized protein</fullName>
    </submittedName>
</protein>
<proteinExistence type="predicted"/>
<evidence type="ECO:0000313" key="2">
    <source>
        <dbReference type="EMBL" id="QPD03792.1"/>
    </source>
</evidence>
<keyword evidence="1" id="KW-0472">Membrane</keyword>
<accession>A0A7S8FDD1</accession>
<feature type="transmembrane region" description="Helical" evidence="1">
    <location>
        <begin position="46"/>
        <end position="66"/>
    </location>
</feature>
<reference evidence="2 3" key="1">
    <citation type="journal article" date="2020" name="ISME J.">
        <title>Enrichment and physiological characterization of a novel comammox Nitrospira indicates ammonium inhibition of complete nitrification.</title>
        <authorList>
            <person name="Sakoula D."/>
            <person name="Koch H."/>
            <person name="Frank J."/>
            <person name="Jetten M.S.M."/>
            <person name="van Kessel M.A.H.J."/>
            <person name="Lucker S."/>
        </authorList>
    </citation>
    <scope>NUCLEOTIDE SEQUENCE [LARGE SCALE GENOMIC DNA]</scope>
    <source>
        <strain evidence="2">Comreactor17</strain>
    </source>
</reference>
<feature type="transmembrane region" description="Helical" evidence="1">
    <location>
        <begin position="12"/>
        <end position="34"/>
    </location>
</feature>
<evidence type="ECO:0000313" key="3">
    <source>
        <dbReference type="Proteomes" id="UP000593737"/>
    </source>
</evidence>
<keyword evidence="1" id="KW-0812">Transmembrane</keyword>
<dbReference type="EMBL" id="CP047423">
    <property type="protein sequence ID" value="QPD03792.1"/>
    <property type="molecule type" value="Genomic_DNA"/>
</dbReference>
<organism evidence="2 3">
    <name type="scientific">Candidatus Nitrospira kreftii</name>
    <dbReference type="NCBI Taxonomy" id="2652173"/>
    <lineage>
        <taxon>Bacteria</taxon>
        <taxon>Pseudomonadati</taxon>
        <taxon>Nitrospirota</taxon>
        <taxon>Nitrospiria</taxon>
        <taxon>Nitrospirales</taxon>
        <taxon>Nitrospiraceae</taxon>
        <taxon>Nitrospira</taxon>
    </lineage>
</organism>
<dbReference type="KEGG" id="nkf:Nkreftii_001566"/>
<name>A0A7S8FDD1_9BACT</name>
<gene>
    <name evidence="2" type="ORF">Nkreftii_001566</name>
</gene>
<dbReference type="Proteomes" id="UP000593737">
    <property type="component" value="Chromosome"/>
</dbReference>
<evidence type="ECO:0000256" key="1">
    <source>
        <dbReference type="SAM" id="Phobius"/>
    </source>
</evidence>